<dbReference type="InterPro" id="IPR006139">
    <property type="entry name" value="D-isomer_2_OHA_DH_cat_dom"/>
</dbReference>
<evidence type="ECO:0000313" key="8">
    <source>
        <dbReference type="Proteomes" id="UP000053890"/>
    </source>
</evidence>
<evidence type="ECO:0000256" key="4">
    <source>
        <dbReference type="RuleBase" id="RU003719"/>
    </source>
</evidence>
<dbReference type="SUPFAM" id="SSF52283">
    <property type="entry name" value="Formate/glycerate dehydrogenase catalytic domain-like"/>
    <property type="match status" value="1"/>
</dbReference>
<dbReference type="Pfam" id="PF00389">
    <property type="entry name" value="2-Hacid_dh"/>
    <property type="match status" value="1"/>
</dbReference>
<evidence type="ECO:0000259" key="5">
    <source>
        <dbReference type="Pfam" id="PF00389"/>
    </source>
</evidence>
<evidence type="ECO:0000313" key="7">
    <source>
        <dbReference type="EMBL" id="KPV75329.1"/>
    </source>
</evidence>
<dbReference type="STRING" id="578459.A0A194S484"/>
<dbReference type="PROSITE" id="PS00065">
    <property type="entry name" value="D_2_HYDROXYACID_DH_1"/>
    <property type="match status" value="1"/>
</dbReference>
<dbReference type="InterPro" id="IPR006140">
    <property type="entry name" value="D-isomer_DH_NAD-bd"/>
</dbReference>
<evidence type="ECO:0008006" key="9">
    <source>
        <dbReference type="Google" id="ProtNLM"/>
    </source>
</evidence>
<dbReference type="GeneID" id="28972668"/>
<dbReference type="AlphaFoldDB" id="A0A194S484"/>
<evidence type="ECO:0000256" key="2">
    <source>
        <dbReference type="ARBA" id="ARBA00023002"/>
    </source>
</evidence>
<dbReference type="CDD" id="cd12168">
    <property type="entry name" value="Mand_dh_like"/>
    <property type="match status" value="1"/>
</dbReference>
<dbReference type="GO" id="GO:0030267">
    <property type="term" value="F:glyoxylate reductase (NADPH) activity"/>
    <property type="evidence" value="ECO:0007669"/>
    <property type="project" value="TreeGrafter"/>
</dbReference>
<keyword evidence="8" id="KW-1185">Reference proteome</keyword>
<dbReference type="InterPro" id="IPR029752">
    <property type="entry name" value="D-isomer_DH_CS1"/>
</dbReference>
<accession>A0A194S484</accession>
<organism evidence="7 8">
    <name type="scientific">Rhodotorula graminis (strain WP1)</name>
    <dbReference type="NCBI Taxonomy" id="578459"/>
    <lineage>
        <taxon>Eukaryota</taxon>
        <taxon>Fungi</taxon>
        <taxon>Dikarya</taxon>
        <taxon>Basidiomycota</taxon>
        <taxon>Pucciniomycotina</taxon>
        <taxon>Microbotryomycetes</taxon>
        <taxon>Sporidiobolales</taxon>
        <taxon>Sporidiobolaceae</taxon>
        <taxon>Rhodotorula</taxon>
    </lineage>
</organism>
<feature type="domain" description="D-isomer specific 2-hydroxyacid dehydrogenase catalytic" evidence="5">
    <location>
        <begin position="91"/>
        <end position="365"/>
    </location>
</feature>
<proteinExistence type="inferred from homology"/>
<dbReference type="Pfam" id="PF02826">
    <property type="entry name" value="2-Hacid_dh_C"/>
    <property type="match status" value="1"/>
</dbReference>
<keyword evidence="3" id="KW-0520">NAD</keyword>
<evidence type="ECO:0000259" key="6">
    <source>
        <dbReference type="Pfam" id="PF02826"/>
    </source>
</evidence>
<keyword evidence="2 4" id="KW-0560">Oxidoreductase</keyword>
<name>A0A194S484_RHOGW</name>
<dbReference type="Gene3D" id="3.40.50.720">
    <property type="entry name" value="NAD(P)-binding Rossmann-like Domain"/>
    <property type="match status" value="2"/>
</dbReference>
<dbReference type="GO" id="GO:0005829">
    <property type="term" value="C:cytosol"/>
    <property type="evidence" value="ECO:0007669"/>
    <property type="project" value="TreeGrafter"/>
</dbReference>
<sequence>MAPVALDSPSSPSSSASSPKVLLADPIHLATPLLKQLSASWDVVVRSPVLPLSPAGAALTDFPTQTLASSSRAEFLADCRAGKYDGVEAIYRHFKGASTKVTGLLDPELVEALPRSLQFIAHNGAGYDQINVQACTDRRIQVSNVPVAVDGATADTALFLLLGALRQFNVAQANLRAGKFNAGLEMSHDPEGKVLGIVGMGGIGRAFAKRARAIGMTVVYHNRNQLSPALEDGATYLSSLDELLSTSDVVSLNLPLNAHTKHTMSTPQFKRMKPTGVLINTARGGVVDEAALVDALEAGEIAACGLDVYEDEPKVHEGLLRLEGTKAFLLPHVGTLTVETQREMESVCLRQIQAGLATGKLPFTVPEQKGQF</sequence>
<dbReference type="GO" id="GO:0016618">
    <property type="term" value="F:hydroxypyruvate reductase [NAD(P)H] activity"/>
    <property type="evidence" value="ECO:0007669"/>
    <property type="project" value="TreeGrafter"/>
</dbReference>
<dbReference type="PROSITE" id="PS00671">
    <property type="entry name" value="D_2_HYDROXYACID_DH_3"/>
    <property type="match status" value="1"/>
</dbReference>
<gene>
    <name evidence="7" type="ORF">RHOBADRAFT_14779</name>
</gene>
<evidence type="ECO:0000256" key="1">
    <source>
        <dbReference type="ARBA" id="ARBA00005854"/>
    </source>
</evidence>
<dbReference type="EMBL" id="KQ474078">
    <property type="protein sequence ID" value="KPV75329.1"/>
    <property type="molecule type" value="Genomic_DNA"/>
</dbReference>
<feature type="domain" description="D-isomer specific 2-hydroxyacid dehydrogenase NAD-binding" evidence="6">
    <location>
        <begin position="159"/>
        <end position="334"/>
    </location>
</feature>
<dbReference type="PANTHER" id="PTHR10996:SF289">
    <property type="entry name" value="2-HYDROXYACID DEHYDROGENASE"/>
    <property type="match status" value="1"/>
</dbReference>
<dbReference type="OMA" id="PHIAWAY"/>
<comment type="similarity">
    <text evidence="1 4">Belongs to the D-isomer specific 2-hydroxyacid dehydrogenase family.</text>
</comment>
<evidence type="ECO:0000256" key="3">
    <source>
        <dbReference type="ARBA" id="ARBA00023027"/>
    </source>
</evidence>
<dbReference type="OrthoDB" id="9991913at2759"/>
<dbReference type="SUPFAM" id="SSF51735">
    <property type="entry name" value="NAD(P)-binding Rossmann-fold domains"/>
    <property type="match status" value="1"/>
</dbReference>
<reference evidence="7 8" key="1">
    <citation type="journal article" date="2015" name="Front. Microbiol.">
        <title>Genome sequence of the plant growth promoting endophytic yeast Rhodotorula graminis WP1.</title>
        <authorList>
            <person name="Firrincieli A."/>
            <person name="Otillar R."/>
            <person name="Salamov A."/>
            <person name="Schmutz J."/>
            <person name="Khan Z."/>
            <person name="Redman R.S."/>
            <person name="Fleck N.D."/>
            <person name="Lindquist E."/>
            <person name="Grigoriev I.V."/>
            <person name="Doty S.L."/>
        </authorList>
    </citation>
    <scope>NUCLEOTIDE SEQUENCE [LARGE SCALE GENOMIC DNA]</scope>
    <source>
        <strain evidence="7 8">WP1</strain>
    </source>
</reference>
<dbReference type="GO" id="GO:0051287">
    <property type="term" value="F:NAD binding"/>
    <property type="evidence" value="ECO:0007669"/>
    <property type="project" value="InterPro"/>
</dbReference>
<dbReference type="FunFam" id="3.40.50.720:FF:000203">
    <property type="entry name" value="D-3-phosphoglycerate dehydrogenase (SerA)"/>
    <property type="match status" value="1"/>
</dbReference>
<dbReference type="Proteomes" id="UP000053890">
    <property type="component" value="Unassembled WGS sequence"/>
</dbReference>
<dbReference type="InterPro" id="IPR036291">
    <property type="entry name" value="NAD(P)-bd_dom_sf"/>
</dbReference>
<dbReference type="PANTHER" id="PTHR10996">
    <property type="entry name" value="2-HYDROXYACID DEHYDROGENASE-RELATED"/>
    <property type="match status" value="1"/>
</dbReference>
<protein>
    <recommendedName>
        <fullName evidence="9">2-hydroxyacid dehydrogenase</fullName>
    </recommendedName>
</protein>
<dbReference type="InterPro" id="IPR050223">
    <property type="entry name" value="D-isomer_2-hydroxyacid_DH"/>
</dbReference>
<dbReference type="InterPro" id="IPR029753">
    <property type="entry name" value="D-isomer_DH_CS"/>
</dbReference>
<dbReference type="RefSeq" id="XP_018271378.1">
    <property type="nucleotide sequence ID" value="XM_018412219.1"/>
</dbReference>